<reference evidence="2" key="1">
    <citation type="journal article" date="2014" name="Int. J. Syst. Evol. Microbiol.">
        <title>Complete genome sequence of Corynebacterium casei LMG S-19264T (=DSM 44701T), isolated from a smear-ripened cheese.</title>
        <authorList>
            <consortium name="US DOE Joint Genome Institute (JGI-PGF)"/>
            <person name="Walter F."/>
            <person name="Albersmeier A."/>
            <person name="Kalinowski J."/>
            <person name="Ruckert C."/>
        </authorList>
    </citation>
    <scope>NUCLEOTIDE SEQUENCE</scope>
    <source>
        <strain evidence="2">CGMCC 1.12777</strain>
    </source>
</reference>
<sequence>MYLMTAIVSGILIALCAILSGTLASGDRMRANYATETREDRLNRDKFTTKCFFMAIPNILVTALFYFLTYKGVI</sequence>
<dbReference type="Proteomes" id="UP000656813">
    <property type="component" value="Unassembled WGS sequence"/>
</dbReference>
<accession>A0A8J3ELX7</accession>
<keyword evidence="1" id="KW-0472">Membrane</keyword>
<evidence type="ECO:0000313" key="3">
    <source>
        <dbReference type="Proteomes" id="UP000656813"/>
    </source>
</evidence>
<reference evidence="2" key="2">
    <citation type="submission" date="2020-09" db="EMBL/GenBank/DDBJ databases">
        <authorList>
            <person name="Sun Q."/>
            <person name="Zhou Y."/>
        </authorList>
    </citation>
    <scope>NUCLEOTIDE SEQUENCE</scope>
    <source>
        <strain evidence="2">CGMCC 1.12777</strain>
    </source>
</reference>
<keyword evidence="3" id="KW-1185">Reference proteome</keyword>
<feature type="transmembrane region" description="Helical" evidence="1">
    <location>
        <begin position="47"/>
        <end position="68"/>
    </location>
</feature>
<dbReference type="AlphaFoldDB" id="A0A8J3ELX7"/>
<gene>
    <name evidence="2" type="ORF">GCM10007096_18660</name>
</gene>
<evidence type="ECO:0000256" key="1">
    <source>
        <dbReference type="SAM" id="Phobius"/>
    </source>
</evidence>
<dbReference type="EMBL" id="BMFV01000012">
    <property type="protein sequence ID" value="GGH81171.1"/>
    <property type="molecule type" value="Genomic_DNA"/>
</dbReference>
<feature type="transmembrane region" description="Helical" evidence="1">
    <location>
        <begin position="6"/>
        <end position="26"/>
    </location>
</feature>
<organism evidence="2 3">
    <name type="scientific">Pullulanibacillus pueri</name>
    <dbReference type="NCBI Taxonomy" id="1437324"/>
    <lineage>
        <taxon>Bacteria</taxon>
        <taxon>Bacillati</taxon>
        <taxon>Bacillota</taxon>
        <taxon>Bacilli</taxon>
        <taxon>Bacillales</taxon>
        <taxon>Sporolactobacillaceae</taxon>
        <taxon>Pullulanibacillus</taxon>
    </lineage>
</organism>
<protein>
    <submittedName>
        <fullName evidence="2">Uncharacterized protein</fullName>
    </submittedName>
</protein>
<dbReference type="Pfam" id="PF17247">
    <property type="entry name" value="DUF5316"/>
    <property type="match status" value="1"/>
</dbReference>
<comment type="caution">
    <text evidence="2">The sequence shown here is derived from an EMBL/GenBank/DDBJ whole genome shotgun (WGS) entry which is preliminary data.</text>
</comment>
<evidence type="ECO:0000313" key="2">
    <source>
        <dbReference type="EMBL" id="GGH81171.1"/>
    </source>
</evidence>
<name>A0A8J3ELX7_9BACL</name>
<keyword evidence="1" id="KW-0812">Transmembrane</keyword>
<proteinExistence type="predicted"/>
<keyword evidence="1" id="KW-1133">Transmembrane helix</keyword>
<dbReference type="InterPro" id="IPR035167">
    <property type="entry name" value="DUF5316"/>
</dbReference>